<evidence type="ECO:0000256" key="9">
    <source>
        <dbReference type="ARBA" id="ARBA00023004"/>
    </source>
</evidence>
<evidence type="ECO:0000256" key="11">
    <source>
        <dbReference type="ARBA" id="ARBA00023027"/>
    </source>
</evidence>
<dbReference type="PANTHER" id="PTHR43105">
    <property type="entry name" value="RESPIRATORY NITRATE REDUCTASE"/>
    <property type="match status" value="1"/>
</dbReference>
<dbReference type="FunFam" id="3.30.70.20:FF:000035">
    <property type="entry name" value="Iron hydrogenase 1"/>
    <property type="match status" value="1"/>
</dbReference>
<keyword evidence="6" id="KW-0479">Metal-binding</keyword>
<sequence>MPDVNLTVDGKKLTAPAGTLLIEACKSVGIEVPSFCYYPGLSLQGACRMCLVEVEKMPKLQTACTTPVSEGMVVSTETEKIKQARKSMLELLLGNHPLDCPVCDAGGECELQDMTFKYGAAESKYMEAKNHKDEQQWSPVVFFDRPRCILCYRCVRVCGEGMDVWALGVQNRGASSVIAPNEGDHLNCEECGMCIDICPVGALTSGAYRYKTRPWEMNHVGTVCTHCGDGCLTTLGVRRSETGMEIVRGDNRDKSGINGDFLCVKGRYAFDFANSTERIRQPLVKKDGKLVPVKWEEAFELIASKFNAVLQSDGGKAIGVIGSNRTTNEENYILQKFARTVLKTNNIDHHRTADFPTFAAALAGKANATASMTDVFNAPAVLIIGNDPTEQHPLLAWQIRSNVRLHRAKVYVVNSAPIKLRRQATLFAQVPVGSEGSFVDYLGGKDAAADSLATPATSKDALAKLRDAIKAEKDLIVIFGSEVKGAAIKTLVDFGLPLGAKFICLGDYANSRGAADMGLYPDLLPGYHAINNKTPYHEEWLDEVPAEGGLNLLQMMDAAKSGVLKALWVVGSNPVARYDVDPFVLNAPFVVVQDMFLTETAAAADVVLPASNAYEKAGTFTNTTGDMQLLRKGGDTAGTRSDFDMIVQIADRMGYDVRRLVPFGGEAVRADLGQSRGAQSGEADRHGVWLSAHNLEAKVSPYDPMAILDEVQRLVPGYDVSRLNLIGGNPEHTQLVQITGAATPSHPELVLASNDTLFTSGTLGRYSETLNSVIERHDAPEPKEVPAD</sequence>
<dbReference type="STRING" id="204669.Acid345_1309"/>
<evidence type="ECO:0000256" key="6">
    <source>
        <dbReference type="ARBA" id="ARBA00022723"/>
    </source>
</evidence>
<evidence type="ECO:0000259" key="18">
    <source>
        <dbReference type="PROSITE" id="PS51839"/>
    </source>
</evidence>
<evidence type="ECO:0000259" key="16">
    <source>
        <dbReference type="PROSITE" id="PS51379"/>
    </source>
</evidence>
<gene>
    <name evidence="19" type="ordered locus">Acid345_1309</name>
</gene>
<dbReference type="Proteomes" id="UP000002432">
    <property type="component" value="Chromosome"/>
</dbReference>
<dbReference type="HOGENOM" id="CLU_000422_4_0_0"/>
<comment type="similarity">
    <text evidence="2 14">Belongs to the complex I 75 kDa subunit family.</text>
</comment>
<keyword evidence="5" id="KW-0874">Quinone</keyword>
<feature type="domain" description="2Fe-2S ferredoxin-type" evidence="15">
    <location>
        <begin position="2"/>
        <end position="80"/>
    </location>
</feature>
<evidence type="ECO:0000256" key="12">
    <source>
        <dbReference type="ARBA" id="ARBA00034078"/>
    </source>
</evidence>
<evidence type="ECO:0000256" key="5">
    <source>
        <dbReference type="ARBA" id="ARBA00022719"/>
    </source>
</evidence>
<dbReference type="CDD" id="cd00207">
    <property type="entry name" value="fer2"/>
    <property type="match status" value="1"/>
</dbReference>
<keyword evidence="3" id="KW-0004">4Fe-4S</keyword>
<evidence type="ECO:0000256" key="3">
    <source>
        <dbReference type="ARBA" id="ARBA00022485"/>
    </source>
</evidence>
<evidence type="ECO:0000313" key="20">
    <source>
        <dbReference type="Proteomes" id="UP000002432"/>
    </source>
</evidence>
<evidence type="ECO:0000256" key="13">
    <source>
        <dbReference type="ARBA" id="ARBA00047712"/>
    </source>
</evidence>
<dbReference type="SUPFAM" id="SSF53706">
    <property type="entry name" value="Formate dehydrogenase/DMSO reductase, domains 1-3"/>
    <property type="match status" value="1"/>
</dbReference>
<dbReference type="GO" id="GO:0051539">
    <property type="term" value="F:4 iron, 4 sulfur cluster binding"/>
    <property type="evidence" value="ECO:0007669"/>
    <property type="project" value="UniProtKB-KW"/>
</dbReference>
<protein>
    <submittedName>
        <fullName evidence="19">NADH-quinone oxidoreductase, chain G</fullName>
    </submittedName>
</protein>
<reference evidence="19 20" key="1">
    <citation type="journal article" date="2009" name="Appl. Environ. Microbiol.">
        <title>Three genomes from the phylum Acidobacteria provide insight into the lifestyles of these microorganisms in soils.</title>
        <authorList>
            <person name="Ward N.L."/>
            <person name="Challacombe J.F."/>
            <person name="Janssen P.H."/>
            <person name="Henrissat B."/>
            <person name="Coutinho P.M."/>
            <person name="Wu M."/>
            <person name="Xie G."/>
            <person name="Haft D.H."/>
            <person name="Sait M."/>
            <person name="Badger J."/>
            <person name="Barabote R.D."/>
            <person name="Bradley B."/>
            <person name="Brettin T.S."/>
            <person name="Brinkac L.M."/>
            <person name="Bruce D."/>
            <person name="Creasy T."/>
            <person name="Daugherty S.C."/>
            <person name="Davidsen T.M."/>
            <person name="DeBoy R.T."/>
            <person name="Detter J.C."/>
            <person name="Dodson R.J."/>
            <person name="Durkin A.S."/>
            <person name="Ganapathy A."/>
            <person name="Gwinn-Giglio M."/>
            <person name="Han C.S."/>
            <person name="Khouri H."/>
            <person name="Kiss H."/>
            <person name="Kothari S.P."/>
            <person name="Madupu R."/>
            <person name="Nelson K.E."/>
            <person name="Nelson W.C."/>
            <person name="Paulsen I."/>
            <person name="Penn K."/>
            <person name="Ren Q."/>
            <person name="Rosovitz M.J."/>
            <person name="Selengut J.D."/>
            <person name="Shrivastava S."/>
            <person name="Sullivan S.A."/>
            <person name="Tapia R."/>
            <person name="Thompson L.S."/>
            <person name="Watkins K.L."/>
            <person name="Yang Q."/>
            <person name="Yu C."/>
            <person name="Zafar N."/>
            <person name="Zhou L."/>
            <person name="Kuske C.R."/>
        </authorList>
    </citation>
    <scope>NUCLEOTIDE SEQUENCE [LARGE SCALE GENOMIC DNA]</scope>
    <source>
        <strain evidence="19 20">Ellin345</strain>
    </source>
</reference>
<dbReference type="Gene3D" id="3.10.20.740">
    <property type="match status" value="1"/>
</dbReference>
<dbReference type="EnsemblBacteria" id="ABF40311">
    <property type="protein sequence ID" value="ABF40311"/>
    <property type="gene ID" value="Acid345_1309"/>
</dbReference>
<accession>Q1IS39</accession>
<dbReference type="Pfam" id="PF22117">
    <property type="entry name" value="Fer4_Nqo3"/>
    <property type="match status" value="1"/>
</dbReference>
<dbReference type="Gene3D" id="2.20.25.90">
    <property type="entry name" value="ADC-like domains"/>
    <property type="match status" value="1"/>
</dbReference>
<keyword evidence="7" id="KW-0677">Repeat</keyword>
<dbReference type="FunFam" id="3.10.20.740:FF:000001">
    <property type="entry name" value="NADH-quinone oxidoreductase subunit G"/>
    <property type="match status" value="1"/>
</dbReference>
<dbReference type="NCBIfam" id="TIGR01973">
    <property type="entry name" value="NuoG"/>
    <property type="match status" value="1"/>
</dbReference>
<evidence type="ECO:0000259" key="15">
    <source>
        <dbReference type="PROSITE" id="PS51085"/>
    </source>
</evidence>
<dbReference type="SUPFAM" id="SSF54292">
    <property type="entry name" value="2Fe-2S ferredoxin-like"/>
    <property type="match status" value="1"/>
</dbReference>
<dbReference type="EMBL" id="CP000360">
    <property type="protein sequence ID" value="ABF40311.1"/>
    <property type="molecule type" value="Genomic_DNA"/>
</dbReference>
<dbReference type="Gene3D" id="3.40.228.10">
    <property type="entry name" value="Dimethylsulfoxide Reductase, domain 2"/>
    <property type="match status" value="1"/>
</dbReference>
<dbReference type="AlphaFoldDB" id="Q1IS39"/>
<evidence type="ECO:0000313" key="19">
    <source>
        <dbReference type="EMBL" id="ABF40311.1"/>
    </source>
</evidence>
<keyword evidence="9" id="KW-0408">Iron</keyword>
<dbReference type="InterPro" id="IPR019574">
    <property type="entry name" value="NADH_UbQ_OxRdtase_Gsu_4Fe4S-bd"/>
</dbReference>
<dbReference type="Pfam" id="PF13510">
    <property type="entry name" value="Fer2_4"/>
    <property type="match status" value="1"/>
</dbReference>
<dbReference type="InterPro" id="IPR017896">
    <property type="entry name" value="4Fe4S_Fe-S-bd"/>
</dbReference>
<dbReference type="SMART" id="SM00929">
    <property type="entry name" value="NADH-G_4Fe-4S_3"/>
    <property type="match status" value="1"/>
</dbReference>
<dbReference type="PROSITE" id="PS00198">
    <property type="entry name" value="4FE4S_FER_1"/>
    <property type="match status" value="1"/>
</dbReference>
<feature type="domain" description="4Fe-4S ferredoxin-type" evidence="16">
    <location>
        <begin position="179"/>
        <end position="208"/>
    </location>
</feature>
<evidence type="ECO:0000256" key="8">
    <source>
        <dbReference type="ARBA" id="ARBA00022967"/>
    </source>
</evidence>
<evidence type="ECO:0000259" key="17">
    <source>
        <dbReference type="PROSITE" id="PS51669"/>
    </source>
</evidence>
<evidence type="ECO:0000256" key="4">
    <source>
        <dbReference type="ARBA" id="ARBA00022714"/>
    </source>
</evidence>
<dbReference type="eggNOG" id="COG3383">
    <property type="taxonomic scope" value="Bacteria"/>
</dbReference>
<evidence type="ECO:0000256" key="2">
    <source>
        <dbReference type="ARBA" id="ARBA00005404"/>
    </source>
</evidence>
<dbReference type="InterPro" id="IPR010228">
    <property type="entry name" value="NADH_UbQ_OxRdtase_Gsu"/>
</dbReference>
<dbReference type="PROSITE" id="PS00641">
    <property type="entry name" value="COMPLEX1_75K_1"/>
    <property type="match status" value="1"/>
</dbReference>
<feature type="domain" description="4Fe-4S ferredoxin-type" evidence="16">
    <location>
        <begin position="139"/>
        <end position="168"/>
    </location>
</feature>
<dbReference type="PANTHER" id="PTHR43105:SF10">
    <property type="entry name" value="NADH-QUINONE OXIDOREDUCTASE SUBUNIT G"/>
    <property type="match status" value="1"/>
</dbReference>
<comment type="catalytic activity">
    <reaction evidence="13">
        <text>a quinone + NADH + 5 H(+)(in) = a quinol + NAD(+) + 4 H(+)(out)</text>
        <dbReference type="Rhea" id="RHEA:57888"/>
        <dbReference type="ChEBI" id="CHEBI:15378"/>
        <dbReference type="ChEBI" id="CHEBI:24646"/>
        <dbReference type="ChEBI" id="CHEBI:57540"/>
        <dbReference type="ChEBI" id="CHEBI:57945"/>
        <dbReference type="ChEBI" id="CHEBI:132124"/>
    </reaction>
</comment>
<keyword evidence="11" id="KW-0520">NAD</keyword>
<dbReference type="RefSeq" id="WP_011522113.1">
    <property type="nucleotide sequence ID" value="NC_008009.1"/>
</dbReference>
<dbReference type="PROSITE" id="PS00642">
    <property type="entry name" value="COMPLEX1_75K_2"/>
    <property type="match status" value="1"/>
</dbReference>
<keyword evidence="8" id="KW-1278">Translocase</keyword>
<comment type="cofactor">
    <cofactor evidence="12">
        <name>[2Fe-2S] cluster</name>
        <dbReference type="ChEBI" id="CHEBI:190135"/>
    </cofactor>
</comment>
<dbReference type="GO" id="GO:0008137">
    <property type="term" value="F:NADH dehydrogenase (ubiquinone) activity"/>
    <property type="evidence" value="ECO:0007669"/>
    <property type="project" value="InterPro"/>
</dbReference>
<dbReference type="Gene3D" id="3.40.50.740">
    <property type="match status" value="2"/>
</dbReference>
<dbReference type="Pfam" id="PF04879">
    <property type="entry name" value="Molybdop_Fe4S4"/>
    <property type="match status" value="1"/>
</dbReference>
<dbReference type="InterPro" id="IPR006656">
    <property type="entry name" value="Mopterin_OxRdtase"/>
</dbReference>
<dbReference type="InterPro" id="IPR006963">
    <property type="entry name" value="Mopterin_OxRdtase_4Fe-4S_dom"/>
</dbReference>
<feature type="domain" description="4Fe-4S His(Cys)3-ligated-type" evidence="18">
    <location>
        <begin position="80"/>
        <end position="119"/>
    </location>
</feature>
<dbReference type="GO" id="GO:0046872">
    <property type="term" value="F:metal ion binding"/>
    <property type="evidence" value="ECO:0007669"/>
    <property type="project" value="UniProtKB-KW"/>
</dbReference>
<dbReference type="GO" id="GO:0016020">
    <property type="term" value="C:membrane"/>
    <property type="evidence" value="ECO:0007669"/>
    <property type="project" value="InterPro"/>
</dbReference>
<evidence type="ECO:0000256" key="10">
    <source>
        <dbReference type="ARBA" id="ARBA00023014"/>
    </source>
</evidence>
<organism evidence="19 20">
    <name type="scientific">Koribacter versatilis (strain Ellin345)</name>
    <dbReference type="NCBI Taxonomy" id="204669"/>
    <lineage>
        <taxon>Bacteria</taxon>
        <taxon>Pseudomonadati</taxon>
        <taxon>Acidobacteriota</taxon>
        <taxon>Terriglobia</taxon>
        <taxon>Terriglobales</taxon>
        <taxon>Candidatus Korobacteraceae</taxon>
        <taxon>Candidatus Korobacter</taxon>
    </lineage>
</organism>
<feature type="domain" description="4Fe-4S Mo/W bis-MGD-type" evidence="17">
    <location>
        <begin position="217"/>
        <end position="277"/>
    </location>
</feature>
<dbReference type="PROSITE" id="PS51379">
    <property type="entry name" value="4FE4S_FER_2"/>
    <property type="match status" value="2"/>
</dbReference>
<dbReference type="SUPFAM" id="SSF54862">
    <property type="entry name" value="4Fe-4S ferredoxins"/>
    <property type="match status" value="1"/>
</dbReference>
<dbReference type="InterPro" id="IPR017900">
    <property type="entry name" value="4Fe4S_Fe_S_CS"/>
</dbReference>
<proteinExistence type="inferred from homology"/>
<dbReference type="GO" id="GO:0042773">
    <property type="term" value="P:ATP synthesis coupled electron transport"/>
    <property type="evidence" value="ECO:0007669"/>
    <property type="project" value="InterPro"/>
</dbReference>
<dbReference type="InterPro" id="IPR050123">
    <property type="entry name" value="Prok_molybdopt-oxidoreductase"/>
</dbReference>
<dbReference type="GO" id="GO:0051537">
    <property type="term" value="F:2 iron, 2 sulfur cluster binding"/>
    <property type="evidence" value="ECO:0007669"/>
    <property type="project" value="UniProtKB-KW"/>
</dbReference>
<keyword evidence="4" id="KW-0001">2Fe-2S</keyword>
<keyword evidence="20" id="KW-1185">Reference proteome</keyword>
<comment type="cofactor">
    <cofactor evidence="1">
        <name>[4Fe-4S] cluster</name>
        <dbReference type="ChEBI" id="CHEBI:49883"/>
    </cofactor>
</comment>
<dbReference type="SMART" id="SM00926">
    <property type="entry name" value="Molybdop_Fe4S4"/>
    <property type="match status" value="1"/>
</dbReference>
<evidence type="ECO:0000256" key="14">
    <source>
        <dbReference type="RuleBase" id="RU004523"/>
    </source>
</evidence>
<dbReference type="InterPro" id="IPR036010">
    <property type="entry name" value="2Fe-2S_ferredoxin-like_sf"/>
</dbReference>
<dbReference type="InterPro" id="IPR000283">
    <property type="entry name" value="NADH_UbQ_OxRdtase_75kDa_su_CS"/>
</dbReference>
<dbReference type="Pfam" id="PF10588">
    <property type="entry name" value="NADH-G_4Fe-4S_3"/>
    <property type="match status" value="1"/>
</dbReference>
<dbReference type="PROSITE" id="PS51085">
    <property type="entry name" value="2FE2S_FER_2"/>
    <property type="match status" value="1"/>
</dbReference>
<dbReference type="GO" id="GO:0003954">
    <property type="term" value="F:NADH dehydrogenase activity"/>
    <property type="evidence" value="ECO:0007669"/>
    <property type="project" value="TreeGrafter"/>
</dbReference>
<dbReference type="PROSITE" id="PS51839">
    <property type="entry name" value="4FE4S_HC3"/>
    <property type="match status" value="1"/>
</dbReference>
<name>Q1IS39_KORVE</name>
<dbReference type="PROSITE" id="PS51669">
    <property type="entry name" value="4FE4S_MOW_BIS_MGD"/>
    <property type="match status" value="1"/>
</dbReference>
<dbReference type="InterPro" id="IPR001041">
    <property type="entry name" value="2Fe-2S_ferredoxin-type"/>
</dbReference>
<dbReference type="KEGG" id="aba:Acid345_1309"/>
<dbReference type="InterPro" id="IPR054351">
    <property type="entry name" value="NADH_UbQ_OxRdtase_ferredoxin"/>
</dbReference>
<dbReference type="OrthoDB" id="9805142at2"/>
<evidence type="ECO:0000256" key="1">
    <source>
        <dbReference type="ARBA" id="ARBA00001966"/>
    </source>
</evidence>
<dbReference type="Pfam" id="PF00384">
    <property type="entry name" value="Molybdopterin"/>
    <property type="match status" value="1"/>
</dbReference>
<dbReference type="Gene3D" id="3.30.70.20">
    <property type="match status" value="1"/>
</dbReference>
<keyword evidence="10" id="KW-0411">Iron-sulfur</keyword>
<evidence type="ECO:0000256" key="7">
    <source>
        <dbReference type="ARBA" id="ARBA00022737"/>
    </source>
</evidence>
<dbReference type="GO" id="GO:0048038">
    <property type="term" value="F:quinone binding"/>
    <property type="evidence" value="ECO:0007669"/>
    <property type="project" value="UniProtKB-KW"/>
</dbReference>